<dbReference type="InterPro" id="IPR012337">
    <property type="entry name" value="RNaseH-like_sf"/>
</dbReference>
<evidence type="ECO:0000259" key="2">
    <source>
        <dbReference type="Pfam" id="PF17919"/>
    </source>
</evidence>
<evidence type="ECO:0000256" key="1">
    <source>
        <dbReference type="ARBA" id="ARBA00023268"/>
    </source>
</evidence>
<dbReference type="PANTHER" id="PTHR37984:SF5">
    <property type="entry name" value="PROTEIN NYNRIN-LIKE"/>
    <property type="match status" value="1"/>
</dbReference>
<dbReference type="InterPro" id="IPR036397">
    <property type="entry name" value="RNaseH_sf"/>
</dbReference>
<dbReference type="GO" id="GO:0006259">
    <property type="term" value="P:DNA metabolic process"/>
    <property type="evidence" value="ECO:0007669"/>
    <property type="project" value="UniProtKB-ARBA"/>
</dbReference>
<gene>
    <name evidence="4" type="ORF">GBAR_LOCUS30589</name>
</gene>
<name>A0AA35TYU2_GEOBA</name>
<accession>A0AA35TYU2</accession>
<comment type="caution">
    <text evidence="4">The sequence shown here is derived from an EMBL/GenBank/DDBJ whole genome shotgun (WGS) entry which is preliminary data.</text>
</comment>
<dbReference type="Gene3D" id="3.10.20.370">
    <property type="match status" value="1"/>
</dbReference>
<keyword evidence="1" id="KW-0511">Multifunctional enzyme</keyword>
<dbReference type="GO" id="GO:0003676">
    <property type="term" value="F:nucleic acid binding"/>
    <property type="evidence" value="ECO:0007669"/>
    <property type="project" value="InterPro"/>
</dbReference>
<dbReference type="Pfam" id="PF17919">
    <property type="entry name" value="RT_RNaseH_2"/>
    <property type="match status" value="1"/>
</dbReference>
<keyword evidence="5" id="KW-1185">Reference proteome</keyword>
<dbReference type="Gene3D" id="3.30.420.10">
    <property type="entry name" value="Ribonuclease H-like superfamily/Ribonuclease H"/>
    <property type="match status" value="1"/>
</dbReference>
<reference evidence="4" key="1">
    <citation type="submission" date="2023-03" db="EMBL/GenBank/DDBJ databases">
        <authorList>
            <person name="Steffen K."/>
            <person name="Cardenas P."/>
        </authorList>
    </citation>
    <scope>NUCLEOTIDE SEQUENCE</scope>
</reference>
<dbReference type="Gene3D" id="1.10.340.70">
    <property type="match status" value="1"/>
</dbReference>
<dbReference type="FunFam" id="3.10.20.370:FF:000001">
    <property type="entry name" value="Retrovirus-related Pol polyprotein from transposon 17.6-like protein"/>
    <property type="match status" value="1"/>
</dbReference>
<dbReference type="InterPro" id="IPR041588">
    <property type="entry name" value="Integrase_H2C2"/>
</dbReference>
<feature type="domain" description="Reverse transcriptase/retrotransposon-derived protein RNase H-like" evidence="2">
    <location>
        <begin position="2"/>
        <end position="64"/>
    </location>
</feature>
<dbReference type="SUPFAM" id="SSF53098">
    <property type="entry name" value="Ribonuclease H-like"/>
    <property type="match status" value="1"/>
</dbReference>
<dbReference type="InterPro" id="IPR050951">
    <property type="entry name" value="Retrovirus_Pol_polyprotein"/>
</dbReference>
<sequence>MADASDRAVGAVLQQYMDNRWCPIAYFSRKLRPAETRYSTFDRELLAIYLAIKHFRHFVEGHKYTPRQTRHLDFISQFTADIRHVSGSANPVADALSRASVNALHVTQPPAVDFEAMAKAQSTDPELRALQSSPSSSLQLNTVPHLASPTTLVCDISTGNPRPFVPVDFRRAVFNSFHALSHPGINATQQLVTERFVWPGMNKDIRSWTKSCLHCQRAKIHRHTVTPLSTFATPDARFRQVHIDIVGPLPPSRGCCYLLTCIDRFSRWPEAFPCTRHHCRDDRASLR</sequence>
<dbReference type="Proteomes" id="UP001174909">
    <property type="component" value="Unassembled WGS sequence"/>
</dbReference>
<feature type="domain" description="Integrase zinc-binding" evidence="3">
    <location>
        <begin position="165"/>
        <end position="220"/>
    </location>
</feature>
<evidence type="ECO:0000259" key="3">
    <source>
        <dbReference type="Pfam" id="PF17921"/>
    </source>
</evidence>
<organism evidence="4 5">
    <name type="scientific">Geodia barretti</name>
    <name type="common">Barrett's horny sponge</name>
    <dbReference type="NCBI Taxonomy" id="519541"/>
    <lineage>
        <taxon>Eukaryota</taxon>
        <taxon>Metazoa</taxon>
        <taxon>Porifera</taxon>
        <taxon>Demospongiae</taxon>
        <taxon>Heteroscleromorpha</taxon>
        <taxon>Tetractinellida</taxon>
        <taxon>Astrophorina</taxon>
        <taxon>Geodiidae</taxon>
        <taxon>Geodia</taxon>
    </lineage>
</organism>
<evidence type="ECO:0000313" key="5">
    <source>
        <dbReference type="Proteomes" id="UP001174909"/>
    </source>
</evidence>
<dbReference type="FunFam" id="1.10.340.70:FF:000006">
    <property type="entry name" value="Retrovirus-related Pol polyprotein from transposon 297-like Protein"/>
    <property type="match status" value="1"/>
</dbReference>
<protein>
    <submittedName>
        <fullName evidence="4">Transposon Tf2-9 polyprotein</fullName>
    </submittedName>
</protein>
<proteinExistence type="predicted"/>
<dbReference type="Pfam" id="PF17921">
    <property type="entry name" value="Integrase_H2C2"/>
    <property type="match status" value="1"/>
</dbReference>
<dbReference type="GO" id="GO:0003824">
    <property type="term" value="F:catalytic activity"/>
    <property type="evidence" value="ECO:0007669"/>
    <property type="project" value="UniProtKB-KW"/>
</dbReference>
<evidence type="ECO:0000313" key="4">
    <source>
        <dbReference type="EMBL" id="CAI8056146.1"/>
    </source>
</evidence>
<dbReference type="InterPro" id="IPR041577">
    <property type="entry name" value="RT_RNaseH_2"/>
</dbReference>
<dbReference type="EMBL" id="CASHTH010004330">
    <property type="protein sequence ID" value="CAI8056146.1"/>
    <property type="molecule type" value="Genomic_DNA"/>
</dbReference>
<dbReference type="SUPFAM" id="SSF56672">
    <property type="entry name" value="DNA/RNA polymerases"/>
    <property type="match status" value="1"/>
</dbReference>
<dbReference type="PANTHER" id="PTHR37984">
    <property type="entry name" value="PROTEIN CBG26694"/>
    <property type="match status" value="1"/>
</dbReference>
<dbReference type="InterPro" id="IPR043502">
    <property type="entry name" value="DNA/RNA_pol_sf"/>
</dbReference>
<dbReference type="AlphaFoldDB" id="A0AA35TYU2"/>
<dbReference type="CDD" id="cd09274">
    <property type="entry name" value="RNase_HI_RT_Ty3"/>
    <property type="match status" value="1"/>
</dbReference>